<sequence>MGIFRHKKTASSGGVVLRNRGKIGGLYTFSLVPKLGDTIHISLMAINLISMVSPDFRDFRISGFPG</sequence>
<evidence type="ECO:0000313" key="2">
    <source>
        <dbReference type="Proteomes" id="UP001628193"/>
    </source>
</evidence>
<evidence type="ECO:0000313" key="1">
    <source>
        <dbReference type="EMBL" id="GAB0057848.1"/>
    </source>
</evidence>
<protein>
    <submittedName>
        <fullName evidence="1">Uncharacterized protein</fullName>
    </submittedName>
</protein>
<accession>A0ABQ0CAE6</accession>
<organism evidence="1 2">
    <name type="scientific">Candidatus Magnetaquiglobus chichijimensis</name>
    <dbReference type="NCBI Taxonomy" id="3141448"/>
    <lineage>
        <taxon>Bacteria</taxon>
        <taxon>Pseudomonadati</taxon>
        <taxon>Pseudomonadota</taxon>
        <taxon>Magnetococcia</taxon>
        <taxon>Magnetococcales</taxon>
        <taxon>Candidatus Magnetaquicoccaceae</taxon>
        <taxon>Candidatus Magnetaquiglobus</taxon>
    </lineage>
</organism>
<dbReference type="Proteomes" id="UP001628193">
    <property type="component" value="Unassembled WGS sequence"/>
</dbReference>
<name>A0ABQ0CAE6_9PROT</name>
<dbReference type="EMBL" id="BAAFGK010000004">
    <property type="protein sequence ID" value="GAB0057848.1"/>
    <property type="molecule type" value="Genomic_DNA"/>
</dbReference>
<proteinExistence type="predicted"/>
<gene>
    <name evidence="1" type="ORF">SIID45300_02182</name>
</gene>
<reference evidence="1 2" key="1">
    <citation type="submission" date="2024-09" db="EMBL/GenBank/DDBJ databases">
        <title>Draft genome sequence of Candidatus Magnetaquicoccaceae bacterium FCR-1.</title>
        <authorList>
            <person name="Shimoshige H."/>
            <person name="Shimamura S."/>
            <person name="Taoka A."/>
            <person name="Kobayashi H."/>
            <person name="Maekawa T."/>
        </authorList>
    </citation>
    <scope>NUCLEOTIDE SEQUENCE [LARGE SCALE GENOMIC DNA]</scope>
    <source>
        <strain evidence="1 2">FCR-1</strain>
    </source>
</reference>
<comment type="caution">
    <text evidence="1">The sequence shown here is derived from an EMBL/GenBank/DDBJ whole genome shotgun (WGS) entry which is preliminary data.</text>
</comment>
<keyword evidence="2" id="KW-1185">Reference proteome</keyword>